<feature type="compositionally biased region" description="Low complexity" evidence="1">
    <location>
        <begin position="9"/>
        <end position="24"/>
    </location>
</feature>
<dbReference type="EMBL" id="PJQD01000070">
    <property type="protein sequence ID" value="POY71908.1"/>
    <property type="molecule type" value="Genomic_DNA"/>
</dbReference>
<protein>
    <submittedName>
        <fullName evidence="2">Uncharacterized protein</fullName>
    </submittedName>
</protein>
<gene>
    <name evidence="2" type="ORF">BMF94_5065</name>
</gene>
<sequence length="159" mass="17339">MSNSPQPAPVASTSTAARATQSPQPQSKLIAPPKRIEPSAATAAKPKNLFSNDGSFLERFKKAAVPTPDQERKEREEALARKKALEDRFKNRGKRPAAGTASGSKSTSPGVEESDPSKRRRTTGNGDADRPLTEYEKEVRKLEARHLKDEGSSLRSLMK</sequence>
<feature type="compositionally biased region" description="Basic and acidic residues" evidence="1">
    <location>
        <begin position="69"/>
        <end position="90"/>
    </location>
</feature>
<feature type="region of interest" description="Disordered" evidence="1">
    <location>
        <begin position="1"/>
        <end position="159"/>
    </location>
</feature>
<reference evidence="2 3" key="1">
    <citation type="journal article" date="2018" name="Front. Microbiol.">
        <title>Prospects for Fungal Bioremediation of Acidic Radioactive Waste Sites: Characterization and Genome Sequence of Rhodotorula taiwanensis MD1149.</title>
        <authorList>
            <person name="Tkavc R."/>
            <person name="Matrosova V.Y."/>
            <person name="Grichenko O.E."/>
            <person name="Gostincar C."/>
            <person name="Volpe R.P."/>
            <person name="Klimenkova P."/>
            <person name="Gaidamakova E.K."/>
            <person name="Zhou C.E."/>
            <person name="Stewart B.J."/>
            <person name="Lyman M.G."/>
            <person name="Malfatti S.A."/>
            <person name="Rubinfeld B."/>
            <person name="Courtot M."/>
            <person name="Singh J."/>
            <person name="Dalgard C.L."/>
            <person name="Hamilton T."/>
            <person name="Frey K.G."/>
            <person name="Gunde-Cimerman N."/>
            <person name="Dugan L."/>
            <person name="Daly M.J."/>
        </authorList>
    </citation>
    <scope>NUCLEOTIDE SEQUENCE [LARGE SCALE GENOMIC DNA]</scope>
    <source>
        <strain evidence="2 3">MD1149</strain>
    </source>
</reference>
<evidence type="ECO:0000313" key="2">
    <source>
        <dbReference type="EMBL" id="POY71908.1"/>
    </source>
</evidence>
<evidence type="ECO:0000313" key="3">
    <source>
        <dbReference type="Proteomes" id="UP000237144"/>
    </source>
</evidence>
<comment type="caution">
    <text evidence="2">The sequence shown here is derived from an EMBL/GenBank/DDBJ whole genome shotgun (WGS) entry which is preliminary data.</text>
</comment>
<organism evidence="2 3">
    <name type="scientific">Rhodotorula taiwanensis</name>
    <dbReference type="NCBI Taxonomy" id="741276"/>
    <lineage>
        <taxon>Eukaryota</taxon>
        <taxon>Fungi</taxon>
        <taxon>Dikarya</taxon>
        <taxon>Basidiomycota</taxon>
        <taxon>Pucciniomycotina</taxon>
        <taxon>Microbotryomycetes</taxon>
        <taxon>Sporidiobolales</taxon>
        <taxon>Sporidiobolaceae</taxon>
        <taxon>Rhodotorula</taxon>
    </lineage>
</organism>
<dbReference type="Proteomes" id="UP000237144">
    <property type="component" value="Unassembled WGS sequence"/>
</dbReference>
<keyword evidence="3" id="KW-1185">Reference proteome</keyword>
<name>A0A2S5B555_9BASI</name>
<feature type="compositionally biased region" description="Basic and acidic residues" evidence="1">
    <location>
        <begin position="127"/>
        <end position="152"/>
    </location>
</feature>
<dbReference type="OrthoDB" id="5544050at2759"/>
<dbReference type="AlphaFoldDB" id="A0A2S5B555"/>
<accession>A0A2S5B555</accession>
<proteinExistence type="predicted"/>
<evidence type="ECO:0000256" key="1">
    <source>
        <dbReference type="SAM" id="MobiDB-lite"/>
    </source>
</evidence>
<feature type="compositionally biased region" description="Low complexity" evidence="1">
    <location>
        <begin position="96"/>
        <end position="110"/>
    </location>
</feature>